<dbReference type="AlphaFoldDB" id="A0AAN6JRA6"/>
<feature type="transmembrane region" description="Helical" evidence="6">
    <location>
        <begin position="77"/>
        <end position="97"/>
    </location>
</feature>
<accession>A0AAN6JRA6</accession>
<keyword evidence="5 6" id="KW-0472">Membrane</keyword>
<dbReference type="EMBL" id="JAPDMZ010000122">
    <property type="protein sequence ID" value="KAK0549030.1"/>
    <property type="molecule type" value="Genomic_DNA"/>
</dbReference>
<sequence length="397" mass="43448">MSGFMNDRTGWRFAFLVQIPLLVVAYFSILKFVPSAPRKKIEAEQLPSADSSADANPAVSHATRIASFLRFLVDIDLPGVIFLISSIVTILMAVSFMSANDLELRDPKVVSLLAVGLFSVVSFILTEWRCGRREQHGAKPVLPLRLLATRTGAGVAFSNFFLAFFSFSILYQFPLFFQTVLLKSASVAGLHLIPNSVGLSMGSVFAGWYMRKTGRFYWLNLSNAIVMTLASLAVLNLSEKTPTWWTYAAIFPNGFGVAAVLTCTLIAAINDVQYKDVAVMTGMTYLFRSNAQVLGVALSGVLLQTVLKEQLRDRITGPGAEEIISKIRHQASIVPTLSPELQRAAIESYRVALRAVFLCTTITGVLVIVFCAIIGDVPLPEHAKANEDEEEVGEQEA</sequence>
<feature type="transmembrane region" description="Helical" evidence="6">
    <location>
        <begin position="12"/>
        <end position="33"/>
    </location>
</feature>
<dbReference type="GO" id="GO:0005886">
    <property type="term" value="C:plasma membrane"/>
    <property type="evidence" value="ECO:0007669"/>
    <property type="project" value="TreeGrafter"/>
</dbReference>
<feature type="transmembrane region" description="Helical" evidence="6">
    <location>
        <begin position="191"/>
        <end position="210"/>
    </location>
</feature>
<feature type="transmembrane region" description="Helical" evidence="6">
    <location>
        <begin position="244"/>
        <end position="269"/>
    </location>
</feature>
<feature type="transmembrane region" description="Helical" evidence="6">
    <location>
        <begin position="147"/>
        <end position="171"/>
    </location>
</feature>
<dbReference type="InterPro" id="IPR011701">
    <property type="entry name" value="MFS"/>
</dbReference>
<proteinExistence type="predicted"/>
<protein>
    <recommendedName>
        <fullName evidence="7">Major facilitator superfamily (MFS) profile domain-containing protein</fullName>
    </recommendedName>
</protein>
<dbReference type="PANTHER" id="PTHR23501">
    <property type="entry name" value="MAJOR FACILITATOR SUPERFAMILY"/>
    <property type="match status" value="1"/>
</dbReference>
<evidence type="ECO:0000256" key="5">
    <source>
        <dbReference type="ARBA" id="ARBA00023136"/>
    </source>
</evidence>
<keyword evidence="3 6" id="KW-0812">Transmembrane</keyword>
<dbReference type="SUPFAM" id="SSF103473">
    <property type="entry name" value="MFS general substrate transporter"/>
    <property type="match status" value="1"/>
</dbReference>
<organism evidence="8 9">
    <name type="scientific">Tilletia horrida</name>
    <dbReference type="NCBI Taxonomy" id="155126"/>
    <lineage>
        <taxon>Eukaryota</taxon>
        <taxon>Fungi</taxon>
        <taxon>Dikarya</taxon>
        <taxon>Basidiomycota</taxon>
        <taxon>Ustilaginomycotina</taxon>
        <taxon>Exobasidiomycetes</taxon>
        <taxon>Tilletiales</taxon>
        <taxon>Tilletiaceae</taxon>
        <taxon>Tilletia</taxon>
    </lineage>
</organism>
<feature type="domain" description="Major facilitator superfamily (MFS) profile" evidence="7">
    <location>
        <begin position="1"/>
        <end position="379"/>
    </location>
</feature>
<dbReference type="GO" id="GO:0012505">
    <property type="term" value="C:endomembrane system"/>
    <property type="evidence" value="ECO:0007669"/>
    <property type="project" value="UniProtKB-SubCell"/>
</dbReference>
<feature type="transmembrane region" description="Helical" evidence="6">
    <location>
        <begin position="109"/>
        <end position="126"/>
    </location>
</feature>
<keyword evidence="9" id="KW-1185">Reference proteome</keyword>
<evidence type="ECO:0000313" key="8">
    <source>
        <dbReference type="EMBL" id="KAK0549030.1"/>
    </source>
</evidence>
<evidence type="ECO:0000256" key="6">
    <source>
        <dbReference type="SAM" id="Phobius"/>
    </source>
</evidence>
<evidence type="ECO:0000256" key="1">
    <source>
        <dbReference type="ARBA" id="ARBA00004127"/>
    </source>
</evidence>
<dbReference type="PROSITE" id="PS50850">
    <property type="entry name" value="MFS"/>
    <property type="match status" value="1"/>
</dbReference>
<dbReference type="InterPro" id="IPR036259">
    <property type="entry name" value="MFS_trans_sf"/>
</dbReference>
<dbReference type="Gene3D" id="1.20.1250.20">
    <property type="entry name" value="MFS general substrate transporter like domains"/>
    <property type="match status" value="2"/>
</dbReference>
<gene>
    <name evidence="8" type="ORF">OC846_004253</name>
</gene>
<dbReference type="Pfam" id="PF07690">
    <property type="entry name" value="MFS_1"/>
    <property type="match status" value="1"/>
</dbReference>
<name>A0AAN6JRA6_9BASI</name>
<evidence type="ECO:0000313" key="9">
    <source>
        <dbReference type="Proteomes" id="UP001176517"/>
    </source>
</evidence>
<evidence type="ECO:0000256" key="3">
    <source>
        <dbReference type="ARBA" id="ARBA00022692"/>
    </source>
</evidence>
<dbReference type="PANTHER" id="PTHR23501:SF191">
    <property type="entry name" value="VACUOLAR BASIC AMINO ACID TRANSPORTER 4"/>
    <property type="match status" value="1"/>
</dbReference>
<feature type="transmembrane region" description="Helical" evidence="6">
    <location>
        <begin position="351"/>
        <end position="375"/>
    </location>
</feature>
<comment type="subcellular location">
    <subcellularLocation>
        <location evidence="1">Endomembrane system</location>
        <topology evidence="1">Multi-pass membrane protein</topology>
    </subcellularLocation>
</comment>
<keyword evidence="4 6" id="KW-1133">Transmembrane helix</keyword>
<dbReference type="GO" id="GO:0015174">
    <property type="term" value="F:basic amino acid transmembrane transporter activity"/>
    <property type="evidence" value="ECO:0007669"/>
    <property type="project" value="TreeGrafter"/>
</dbReference>
<dbReference type="GO" id="GO:0000329">
    <property type="term" value="C:fungal-type vacuole membrane"/>
    <property type="evidence" value="ECO:0007669"/>
    <property type="project" value="TreeGrafter"/>
</dbReference>
<dbReference type="InterPro" id="IPR020846">
    <property type="entry name" value="MFS_dom"/>
</dbReference>
<feature type="transmembrane region" description="Helical" evidence="6">
    <location>
        <begin position="217"/>
        <end position="238"/>
    </location>
</feature>
<evidence type="ECO:0000256" key="2">
    <source>
        <dbReference type="ARBA" id="ARBA00022448"/>
    </source>
</evidence>
<keyword evidence="2" id="KW-0813">Transport</keyword>
<reference evidence="8" key="1">
    <citation type="journal article" date="2023" name="PhytoFront">
        <title>Draft Genome Resources of Seven Strains of Tilletia horrida, Causal Agent of Kernel Smut of Rice.</title>
        <authorList>
            <person name="Khanal S."/>
            <person name="Antony Babu S."/>
            <person name="Zhou X.G."/>
        </authorList>
    </citation>
    <scope>NUCLEOTIDE SEQUENCE</scope>
    <source>
        <strain evidence="8">TX6</strain>
    </source>
</reference>
<evidence type="ECO:0000259" key="7">
    <source>
        <dbReference type="PROSITE" id="PS50850"/>
    </source>
</evidence>
<evidence type="ECO:0000256" key="4">
    <source>
        <dbReference type="ARBA" id="ARBA00022989"/>
    </source>
</evidence>
<dbReference type="Proteomes" id="UP001176517">
    <property type="component" value="Unassembled WGS sequence"/>
</dbReference>
<comment type="caution">
    <text evidence="8">The sequence shown here is derived from an EMBL/GenBank/DDBJ whole genome shotgun (WGS) entry which is preliminary data.</text>
</comment>